<evidence type="ECO:0000313" key="3">
    <source>
        <dbReference type="EMBL" id="KAH9521712.1"/>
    </source>
</evidence>
<accession>A0A922L8K9</accession>
<feature type="compositionally biased region" description="Polar residues" evidence="1">
    <location>
        <begin position="156"/>
        <end position="181"/>
    </location>
</feature>
<feature type="compositionally biased region" description="Polar residues" evidence="1">
    <location>
        <begin position="189"/>
        <end position="199"/>
    </location>
</feature>
<feature type="compositionally biased region" description="Low complexity" evidence="1">
    <location>
        <begin position="279"/>
        <end position="310"/>
    </location>
</feature>
<organism evidence="3 4">
    <name type="scientific">Dermatophagoides farinae</name>
    <name type="common">American house dust mite</name>
    <dbReference type="NCBI Taxonomy" id="6954"/>
    <lineage>
        <taxon>Eukaryota</taxon>
        <taxon>Metazoa</taxon>
        <taxon>Ecdysozoa</taxon>
        <taxon>Arthropoda</taxon>
        <taxon>Chelicerata</taxon>
        <taxon>Arachnida</taxon>
        <taxon>Acari</taxon>
        <taxon>Acariformes</taxon>
        <taxon>Sarcoptiformes</taxon>
        <taxon>Astigmata</taxon>
        <taxon>Psoroptidia</taxon>
        <taxon>Analgoidea</taxon>
        <taxon>Pyroglyphidae</taxon>
        <taxon>Dermatophagoidinae</taxon>
        <taxon>Dermatophagoides</taxon>
    </lineage>
</organism>
<evidence type="ECO:0000313" key="4">
    <source>
        <dbReference type="Proteomes" id="UP000790347"/>
    </source>
</evidence>
<keyword evidence="2" id="KW-0812">Transmembrane</keyword>
<dbReference type="OrthoDB" id="10529727at2759"/>
<dbReference type="EMBL" id="ASGP02000002">
    <property type="protein sequence ID" value="KAH9521712.1"/>
    <property type="molecule type" value="Genomic_DNA"/>
</dbReference>
<feature type="transmembrane region" description="Helical" evidence="2">
    <location>
        <begin position="36"/>
        <end position="59"/>
    </location>
</feature>
<dbReference type="AlphaFoldDB" id="A0A922L8K9"/>
<reference evidence="3" key="2">
    <citation type="journal article" date="2022" name="Res Sq">
        <title>Comparative Genomics Reveals Insights into the Divergent Evolution of Astigmatic Mites and Household Pest Adaptations.</title>
        <authorList>
            <person name="Xiong Q."/>
            <person name="Wan A.T.-Y."/>
            <person name="Liu X.-Y."/>
            <person name="Fung C.S.-H."/>
            <person name="Xiao X."/>
            <person name="Malainual N."/>
            <person name="Hou J."/>
            <person name="Wang L."/>
            <person name="Wang M."/>
            <person name="Yang K."/>
            <person name="Cui Y."/>
            <person name="Leung E."/>
            <person name="Nong W."/>
            <person name="Shin S.-K."/>
            <person name="Au S."/>
            <person name="Jeong K.Y."/>
            <person name="Chew F.T."/>
            <person name="Hui J."/>
            <person name="Leung T.F."/>
            <person name="Tungtrongchitr A."/>
            <person name="Zhong N."/>
            <person name="Liu Z."/>
            <person name="Tsui S."/>
        </authorList>
    </citation>
    <scope>NUCLEOTIDE SEQUENCE</scope>
    <source>
        <strain evidence="3">Derf</strain>
        <tissue evidence="3">Whole organism</tissue>
    </source>
</reference>
<keyword evidence="2" id="KW-1133">Transmembrane helix</keyword>
<protein>
    <submittedName>
        <fullName evidence="3">Uncharacterized protein</fullName>
    </submittedName>
</protein>
<feature type="region of interest" description="Disordered" evidence="1">
    <location>
        <begin position="152"/>
        <end position="211"/>
    </location>
</feature>
<gene>
    <name evidence="3" type="ORF">DERF_005344</name>
</gene>
<feature type="region of interest" description="Disordered" evidence="1">
    <location>
        <begin position="673"/>
        <end position="693"/>
    </location>
</feature>
<feature type="region of interest" description="Disordered" evidence="1">
    <location>
        <begin position="279"/>
        <end position="328"/>
    </location>
</feature>
<feature type="compositionally biased region" description="Polar residues" evidence="1">
    <location>
        <begin position="677"/>
        <end position="693"/>
    </location>
</feature>
<keyword evidence="2" id="KW-0472">Membrane</keyword>
<feature type="region of interest" description="Disordered" evidence="1">
    <location>
        <begin position="626"/>
        <end position="651"/>
    </location>
</feature>
<reference evidence="3" key="1">
    <citation type="submission" date="2013-05" db="EMBL/GenBank/DDBJ databases">
        <authorList>
            <person name="Yim A.K.Y."/>
            <person name="Chan T.F."/>
            <person name="Ji K.M."/>
            <person name="Liu X.Y."/>
            <person name="Zhou J.W."/>
            <person name="Li R.Q."/>
            <person name="Yang K.Y."/>
            <person name="Li J."/>
            <person name="Li M."/>
            <person name="Law P.T.W."/>
            <person name="Wu Y.L."/>
            <person name="Cai Z.L."/>
            <person name="Qin H."/>
            <person name="Bao Y."/>
            <person name="Leung R.K.K."/>
            <person name="Ng P.K.S."/>
            <person name="Zou J."/>
            <person name="Zhong X.J."/>
            <person name="Ran P.X."/>
            <person name="Zhong N.S."/>
            <person name="Liu Z.G."/>
            <person name="Tsui S.K.W."/>
        </authorList>
    </citation>
    <scope>NUCLEOTIDE SEQUENCE</scope>
    <source>
        <strain evidence="3">Derf</strain>
        <tissue evidence="3">Whole organism</tissue>
    </source>
</reference>
<feature type="compositionally biased region" description="Low complexity" evidence="1">
    <location>
        <begin position="635"/>
        <end position="651"/>
    </location>
</feature>
<sequence length="848" mass="94900">MMFSRFKFILVPLPKLQRYRFGVEFRYQTFMRLIHFIQLAILMAIFLWSIKIILINFVFTINEQEHFVIDSDNNNENYDDAEESNIDQIDVRSLGQRVELPIPDEELTTTTTTTISTSLTTLTSFPMESYSNPTLPSSTSTTESSIIISVEDRNENSIPSTDVEQQSSTVASTTEESNTPSFDVDNLTPDYSTTESSSLPPVDRTDSSVDFEIPMTTLPSTISTVMEESWTLMPSTTVDQESVMTITENVPGPSSSSTPEPINDSTTTMIDDQMTTMSDAGISSSESTMDTTELSSSSTSSISTDISITSSDDKSSSTEDEQESTTMNVFDITTTQTIERTATSEISTLSPESMTTVNSIDETTELQAPITTTENSLITDFNLMTTTPFPMQTTTELRMDTEMPPYSTVTTTATPVDEVTTLITTTSGMDGTTNYEQPATAFSTQSPASTTSMSKDVEPKTEINSLDIDRQMPPSFDQNNGVDSSTVIAPEDEMSITETVTTMANEEVDQEFITDQAISSHTIDMGMTTRLMEEPDVTSPLEPISSTTTTTQSILTELATDSIPTTTEISVIEGDNESRANEQPTTNKVEIITISTTTTEAPVIMETEEPTTTLSTTMVSPSVEERVPMTTVSPVAKTDQSSSSASTVSDWDQSTTTATKTTTMMPTISTKTMTTIGPSKTIPSRNPTQSNGRPSNIPFWMHFWPSNNEGWNTQIKPCDRWSHSFDMDNDEQRIESQWSQLLPQHIHTLWQRMFRLNHYRCQISNERRNIQHGLLLALEQYRDRISKEIITLSEILRPMEQPHQHSRLFQRPRSKTQEELIRLNRLLQLTSNFLKQLNRFNHYEWITN</sequence>
<name>A0A922L8K9_DERFA</name>
<comment type="caution">
    <text evidence="3">The sequence shown here is derived from an EMBL/GenBank/DDBJ whole genome shotgun (WGS) entry which is preliminary data.</text>
</comment>
<keyword evidence="4" id="KW-1185">Reference proteome</keyword>
<proteinExistence type="predicted"/>
<evidence type="ECO:0000256" key="2">
    <source>
        <dbReference type="SAM" id="Phobius"/>
    </source>
</evidence>
<evidence type="ECO:0000256" key="1">
    <source>
        <dbReference type="SAM" id="MobiDB-lite"/>
    </source>
</evidence>
<dbReference type="Proteomes" id="UP000790347">
    <property type="component" value="Unassembled WGS sequence"/>
</dbReference>